<proteinExistence type="predicted"/>
<feature type="compositionally biased region" description="Basic and acidic residues" evidence="1">
    <location>
        <begin position="1"/>
        <end position="30"/>
    </location>
</feature>
<name>A0A1A9NDX3_9BURK</name>
<feature type="compositionally biased region" description="Gly residues" evidence="1">
    <location>
        <begin position="77"/>
        <end position="101"/>
    </location>
</feature>
<comment type="caution">
    <text evidence="2">The sequence shown here is derived from an EMBL/GenBank/DDBJ whole genome shotgun (WGS) entry which is preliminary data.</text>
</comment>
<accession>A0A1A9NDX3</accession>
<gene>
    <name evidence="2" type="ORF">A6V37_37820</name>
</gene>
<sequence length="101" mass="10044">MTGGKGDDKELALGEGVEGKKRGRRSREGWEDGGSGRGGQRHVAGGRVGEGERVERGRCVGPRGGRVIVEGAESVSRGGGVEGGTGVRGVSGGTGRGSGRG</sequence>
<evidence type="ECO:0000256" key="1">
    <source>
        <dbReference type="SAM" id="MobiDB-lite"/>
    </source>
</evidence>
<reference evidence="2 3" key="1">
    <citation type="submission" date="2016-04" db="EMBL/GenBank/DDBJ databases">
        <title>Reclassification of Paraburkholderia panaciterrae (Farh et al. 2015) Dobritsa &amp; Samadpour 2016 as a later homotypic synonym of Paraburkholderia ginsengiterrae (Farh et al. 2015) Dobritsa &amp; Samadpour 2016.</title>
        <authorList>
            <person name="Dobritsa A.P."/>
            <person name="Kutumbaka K."/>
            <person name="Samadpour M."/>
        </authorList>
    </citation>
    <scope>NUCLEOTIDE SEQUENCE [LARGE SCALE GENOMIC DNA]</scope>
    <source>
        <strain evidence="2 3">DCY85</strain>
    </source>
</reference>
<feature type="compositionally biased region" description="Basic and acidic residues" evidence="1">
    <location>
        <begin position="49"/>
        <end position="58"/>
    </location>
</feature>
<organism evidence="2 3">
    <name type="scientific">Paraburkholderia ginsengiterrae</name>
    <dbReference type="NCBI Taxonomy" id="1462993"/>
    <lineage>
        <taxon>Bacteria</taxon>
        <taxon>Pseudomonadati</taxon>
        <taxon>Pseudomonadota</taxon>
        <taxon>Betaproteobacteria</taxon>
        <taxon>Burkholderiales</taxon>
        <taxon>Burkholderiaceae</taxon>
        <taxon>Paraburkholderia</taxon>
    </lineage>
</organism>
<dbReference type="AlphaFoldDB" id="A0A1A9NDX3"/>
<protein>
    <submittedName>
        <fullName evidence="2">Uncharacterized protein</fullName>
    </submittedName>
</protein>
<feature type="compositionally biased region" description="Low complexity" evidence="1">
    <location>
        <begin position="59"/>
        <end position="76"/>
    </location>
</feature>
<dbReference type="Proteomes" id="UP000078116">
    <property type="component" value="Unassembled WGS sequence"/>
</dbReference>
<evidence type="ECO:0000313" key="3">
    <source>
        <dbReference type="Proteomes" id="UP000078116"/>
    </source>
</evidence>
<feature type="region of interest" description="Disordered" evidence="1">
    <location>
        <begin position="1"/>
        <end position="101"/>
    </location>
</feature>
<dbReference type="EMBL" id="LXKA01000084">
    <property type="protein sequence ID" value="OAJ64763.1"/>
    <property type="molecule type" value="Genomic_DNA"/>
</dbReference>
<evidence type="ECO:0000313" key="2">
    <source>
        <dbReference type="EMBL" id="OAJ64763.1"/>
    </source>
</evidence>